<organism evidence="2 3">
    <name type="scientific">Flavobacterium urocaniciphilum</name>
    <dbReference type="NCBI Taxonomy" id="1299341"/>
    <lineage>
        <taxon>Bacteria</taxon>
        <taxon>Pseudomonadati</taxon>
        <taxon>Bacteroidota</taxon>
        <taxon>Flavobacteriia</taxon>
        <taxon>Flavobacteriales</taxon>
        <taxon>Flavobacteriaceae</taxon>
        <taxon>Flavobacterium</taxon>
    </lineage>
</organism>
<dbReference type="EMBL" id="FOEI01000001">
    <property type="protein sequence ID" value="SEP57023.1"/>
    <property type="molecule type" value="Genomic_DNA"/>
</dbReference>
<feature type="transmembrane region" description="Helical" evidence="1">
    <location>
        <begin position="138"/>
        <end position="157"/>
    </location>
</feature>
<keyword evidence="3" id="KW-1185">Reference proteome</keyword>
<keyword evidence="1" id="KW-1133">Transmembrane helix</keyword>
<evidence type="ECO:0000256" key="1">
    <source>
        <dbReference type="SAM" id="Phobius"/>
    </source>
</evidence>
<protein>
    <submittedName>
        <fullName evidence="2">Uncharacterized protein</fullName>
    </submittedName>
</protein>
<feature type="transmembrane region" description="Helical" evidence="1">
    <location>
        <begin position="83"/>
        <end position="104"/>
    </location>
</feature>
<proteinExistence type="predicted"/>
<dbReference type="OrthoDB" id="1467407at2"/>
<evidence type="ECO:0000313" key="2">
    <source>
        <dbReference type="EMBL" id="SEP57023.1"/>
    </source>
</evidence>
<feature type="transmembrane region" description="Helical" evidence="1">
    <location>
        <begin position="44"/>
        <end position="63"/>
    </location>
</feature>
<name>A0A1H8YY64_9FLAO</name>
<gene>
    <name evidence="2" type="ORF">SAMN05444005_101350</name>
</gene>
<evidence type="ECO:0000313" key="3">
    <source>
        <dbReference type="Proteomes" id="UP000198648"/>
    </source>
</evidence>
<keyword evidence="1" id="KW-0472">Membrane</keyword>
<feature type="transmembrane region" description="Helical" evidence="1">
    <location>
        <begin position="6"/>
        <end position="24"/>
    </location>
</feature>
<dbReference type="AlphaFoldDB" id="A0A1H8YY64"/>
<keyword evidence="1" id="KW-0812">Transmembrane</keyword>
<accession>A0A1H8YY64</accession>
<reference evidence="2 3" key="1">
    <citation type="submission" date="2016-10" db="EMBL/GenBank/DDBJ databases">
        <authorList>
            <person name="de Groot N.N."/>
        </authorList>
    </citation>
    <scope>NUCLEOTIDE SEQUENCE [LARGE SCALE GENOMIC DNA]</scope>
    <source>
        <strain evidence="2 3">DSM 27078</strain>
    </source>
</reference>
<dbReference type="RefSeq" id="WP_091464339.1">
    <property type="nucleotide sequence ID" value="NZ_FOEI01000001.1"/>
</dbReference>
<sequence>MMEIVFKNFWILFILFTIINVFIIKKKVEKYIVDNPEKENGYKLIIKNFLIFSIIPWVIIGIGNSLGLTNSVFEYLQPAKMNPIVLIFHFSIIMIWIMLFRFIFFKNGAKFLENHPGVITIKSIGNVNENPSEKTIKFFIAITLIGGIVGMTLMWFIEIPFPNFK</sequence>
<dbReference type="STRING" id="1299341.SAMN05444005_101350"/>
<dbReference type="Proteomes" id="UP000198648">
    <property type="component" value="Unassembled WGS sequence"/>
</dbReference>